<name>C2G346_SPHSI</name>
<dbReference type="HOGENOM" id="CLU_3258008_0_0_10"/>
<gene>
    <name evidence="1" type="ORF">HMPREF0765_4002</name>
</gene>
<protein>
    <submittedName>
        <fullName evidence="1">Uncharacterized protein</fullName>
    </submittedName>
</protein>
<evidence type="ECO:0000313" key="1">
    <source>
        <dbReference type="EMBL" id="EEI90415.1"/>
    </source>
</evidence>
<accession>C2G346</accession>
<reference evidence="1 2" key="1">
    <citation type="submission" date="2009-01" db="EMBL/GenBank/DDBJ databases">
        <authorList>
            <person name="Qin X."/>
            <person name="Bachman B."/>
            <person name="Battles P."/>
            <person name="Bell A."/>
            <person name="Bess C."/>
            <person name="Bickham C."/>
            <person name="Chaboub L."/>
            <person name="Chen D."/>
            <person name="Coyle M."/>
            <person name="Deiros D.R."/>
            <person name="Dinh H."/>
            <person name="Forbes L."/>
            <person name="Fowler G."/>
            <person name="Francisco L."/>
            <person name="Fu Q."/>
            <person name="Gubbala S."/>
            <person name="Hale W."/>
            <person name="Han Y."/>
            <person name="Hemphill L."/>
            <person name="Highlander S.K."/>
            <person name="Hirani K."/>
            <person name="Hogues M."/>
            <person name="Jackson L."/>
            <person name="Jakkamsetti A."/>
            <person name="Javaid M."/>
            <person name="Jiang H."/>
            <person name="Korchina V."/>
            <person name="Kovar C."/>
            <person name="Lara F."/>
            <person name="Lee S."/>
            <person name="Mata R."/>
            <person name="Mathew T."/>
            <person name="Moen C."/>
            <person name="Morales K."/>
            <person name="Munidasa M."/>
            <person name="Nazareth L."/>
            <person name="Ngo R."/>
            <person name="Nguyen L."/>
            <person name="Okwuonu G."/>
            <person name="Ongeri F."/>
            <person name="Patil S."/>
            <person name="Petrosino J."/>
            <person name="Pham C."/>
            <person name="Pham P."/>
            <person name="Pu L.-L."/>
            <person name="Puazo M."/>
            <person name="Raj R."/>
            <person name="Reid J."/>
            <person name="Rouhana J."/>
            <person name="Saada N."/>
            <person name="Shang Y."/>
            <person name="Simmons D."/>
            <person name="Thornton R."/>
            <person name="Warren J."/>
            <person name="Weissenberger G."/>
            <person name="Zhang J."/>
            <person name="Zhang L."/>
            <person name="Zhou C."/>
            <person name="Zhu D."/>
            <person name="Muzny D."/>
            <person name="Worley K."/>
            <person name="Gibbs R."/>
        </authorList>
    </citation>
    <scope>NUCLEOTIDE SEQUENCE [LARGE SCALE GENOMIC DNA]</scope>
    <source>
        <strain evidence="1 2">ATCC 33300</strain>
    </source>
</reference>
<dbReference type="EMBL" id="ACHB01000091">
    <property type="protein sequence ID" value="EEI90415.1"/>
    <property type="molecule type" value="Genomic_DNA"/>
</dbReference>
<sequence>MIKPFEAGVFSYGREVGYRWKKVALTFPFFYQMEISGFIIRI</sequence>
<dbReference type="Proteomes" id="UP000006241">
    <property type="component" value="Unassembled WGS sequence"/>
</dbReference>
<proteinExistence type="predicted"/>
<evidence type="ECO:0000313" key="2">
    <source>
        <dbReference type="Proteomes" id="UP000006241"/>
    </source>
</evidence>
<comment type="caution">
    <text evidence="1">The sequence shown here is derived from an EMBL/GenBank/DDBJ whole genome shotgun (WGS) entry which is preliminary data.</text>
</comment>
<organism evidence="1 2">
    <name type="scientific">Sphingobacterium spiritivorum ATCC 33300</name>
    <dbReference type="NCBI Taxonomy" id="525372"/>
    <lineage>
        <taxon>Bacteria</taxon>
        <taxon>Pseudomonadati</taxon>
        <taxon>Bacteroidota</taxon>
        <taxon>Sphingobacteriia</taxon>
        <taxon>Sphingobacteriales</taxon>
        <taxon>Sphingobacteriaceae</taxon>
        <taxon>Sphingobacterium</taxon>
    </lineage>
</organism>
<dbReference type="AlphaFoldDB" id="C2G346"/>